<dbReference type="InterPro" id="IPR036345">
    <property type="entry name" value="ExoRNase_PH_dom2_sf"/>
</dbReference>
<dbReference type="InterPro" id="IPR012340">
    <property type="entry name" value="NA-bd_OB-fold"/>
</dbReference>
<dbReference type="GO" id="GO:0006402">
    <property type="term" value="P:mRNA catabolic process"/>
    <property type="evidence" value="ECO:0007669"/>
    <property type="project" value="UniProtKB-UniRule"/>
</dbReference>
<accession>A0A1F7S206</accession>
<dbReference type="InterPro" id="IPR012162">
    <property type="entry name" value="PNPase"/>
</dbReference>
<evidence type="ECO:0000313" key="13">
    <source>
        <dbReference type="Proteomes" id="UP000179266"/>
    </source>
</evidence>
<dbReference type="EMBL" id="MGDD01000054">
    <property type="protein sequence ID" value="OGL47863.1"/>
    <property type="molecule type" value="Genomic_DNA"/>
</dbReference>
<dbReference type="PROSITE" id="PS50084">
    <property type="entry name" value="KH_TYPE_1"/>
    <property type="match status" value="1"/>
</dbReference>
<evidence type="ECO:0000256" key="7">
    <source>
        <dbReference type="ARBA" id="ARBA00022842"/>
    </source>
</evidence>
<dbReference type="InterPro" id="IPR027408">
    <property type="entry name" value="PNPase/RNase_PH_dom_sf"/>
</dbReference>
<comment type="caution">
    <text evidence="12">The sequence shown here is derived from an EMBL/GenBank/DDBJ whole genome shotgun (WGS) entry which is preliminary data.</text>
</comment>
<keyword evidence="3" id="KW-0963">Cytoplasm</keyword>
<dbReference type="AlphaFoldDB" id="A0A1F7S206"/>
<dbReference type="FunFam" id="3.30.230.70:FF:000002">
    <property type="entry name" value="Polyribonucleotide nucleotidyltransferase"/>
    <property type="match status" value="1"/>
</dbReference>
<keyword evidence="8 10" id="KW-0694">RNA-binding</keyword>
<keyword evidence="5" id="KW-0548">Nucleotidyltransferase</keyword>
<evidence type="ECO:0000256" key="5">
    <source>
        <dbReference type="ARBA" id="ARBA00022695"/>
    </source>
</evidence>
<dbReference type="Gene3D" id="3.30.230.70">
    <property type="entry name" value="GHMP Kinase, N-terminal domain"/>
    <property type="match status" value="1"/>
</dbReference>
<feature type="non-terminal residue" evidence="12">
    <location>
        <position position="1"/>
    </location>
</feature>
<dbReference type="InterPro" id="IPR004087">
    <property type="entry name" value="KH_dom"/>
</dbReference>
<dbReference type="SUPFAM" id="SSF54791">
    <property type="entry name" value="Eukaryotic type KH-domain (KH-domain type I)"/>
    <property type="match status" value="1"/>
</dbReference>
<evidence type="ECO:0000256" key="8">
    <source>
        <dbReference type="ARBA" id="ARBA00022884"/>
    </source>
</evidence>
<dbReference type="GO" id="GO:0005829">
    <property type="term" value="C:cytosol"/>
    <property type="evidence" value="ECO:0007669"/>
    <property type="project" value="TreeGrafter"/>
</dbReference>
<dbReference type="CDD" id="cd02393">
    <property type="entry name" value="KH-I_PNPase"/>
    <property type="match status" value="1"/>
</dbReference>
<feature type="domain" description="S1 motif" evidence="11">
    <location>
        <begin position="348"/>
        <end position="377"/>
    </location>
</feature>
<keyword evidence="6" id="KW-0479">Metal-binding</keyword>
<dbReference type="SUPFAM" id="SSF54211">
    <property type="entry name" value="Ribosomal protein S5 domain 2-like"/>
    <property type="match status" value="1"/>
</dbReference>
<dbReference type="NCBIfam" id="TIGR03591">
    <property type="entry name" value="polynuc_phos"/>
    <property type="match status" value="1"/>
</dbReference>
<dbReference type="GO" id="GO:0003723">
    <property type="term" value="F:RNA binding"/>
    <property type="evidence" value="ECO:0007669"/>
    <property type="project" value="UniProtKB-UniRule"/>
</dbReference>
<dbReference type="Pfam" id="PF00013">
    <property type="entry name" value="KH_1"/>
    <property type="match status" value="1"/>
</dbReference>
<name>A0A1F7S206_9BACT</name>
<evidence type="ECO:0000256" key="1">
    <source>
        <dbReference type="ARBA" id="ARBA00007404"/>
    </source>
</evidence>
<comment type="similarity">
    <text evidence="1">Belongs to the polyribonucleotide nucleotidyltransferase family.</text>
</comment>
<dbReference type="PROSITE" id="PS50126">
    <property type="entry name" value="S1"/>
    <property type="match status" value="1"/>
</dbReference>
<dbReference type="CDD" id="cd11364">
    <property type="entry name" value="RNase_PH_PNPase_2"/>
    <property type="match status" value="1"/>
</dbReference>
<reference evidence="12 13" key="1">
    <citation type="journal article" date="2016" name="Nat. Commun.">
        <title>Thousands of microbial genomes shed light on interconnected biogeochemical processes in an aquifer system.</title>
        <authorList>
            <person name="Anantharaman K."/>
            <person name="Brown C.T."/>
            <person name="Hug L.A."/>
            <person name="Sharon I."/>
            <person name="Castelle C.J."/>
            <person name="Probst A.J."/>
            <person name="Thomas B.C."/>
            <person name="Singh A."/>
            <person name="Wilkins M.J."/>
            <person name="Karaoz U."/>
            <person name="Brodie E.L."/>
            <person name="Williams K.H."/>
            <person name="Hubbard S.S."/>
            <person name="Banfield J.F."/>
        </authorList>
    </citation>
    <scope>NUCLEOTIDE SEQUENCE [LARGE SCALE GENOMIC DNA]</scope>
</reference>
<dbReference type="NCBIfam" id="NF008805">
    <property type="entry name" value="PRK11824.1"/>
    <property type="match status" value="1"/>
</dbReference>
<dbReference type="InterPro" id="IPR003029">
    <property type="entry name" value="S1_domain"/>
</dbReference>
<keyword evidence="4 12" id="KW-0808">Transferase</keyword>
<dbReference type="Pfam" id="PF00575">
    <property type="entry name" value="S1"/>
    <property type="match status" value="1"/>
</dbReference>
<dbReference type="Pfam" id="PF01138">
    <property type="entry name" value="RNase_PH"/>
    <property type="match status" value="1"/>
</dbReference>
<dbReference type="GO" id="GO:0004654">
    <property type="term" value="F:polyribonucleotide nucleotidyltransferase activity"/>
    <property type="evidence" value="ECO:0007669"/>
    <property type="project" value="UniProtKB-UniRule"/>
</dbReference>
<evidence type="ECO:0000256" key="3">
    <source>
        <dbReference type="ARBA" id="ARBA00022490"/>
    </source>
</evidence>
<dbReference type="GO" id="GO:0000175">
    <property type="term" value="F:3'-5'-RNA exonuclease activity"/>
    <property type="evidence" value="ECO:0007669"/>
    <property type="project" value="TreeGrafter"/>
</dbReference>
<dbReference type="InterPro" id="IPR036612">
    <property type="entry name" value="KH_dom_type_1_sf"/>
</dbReference>
<keyword evidence="7" id="KW-0460">Magnesium</keyword>
<evidence type="ECO:0000313" key="12">
    <source>
        <dbReference type="EMBL" id="OGL47863.1"/>
    </source>
</evidence>
<dbReference type="GO" id="GO:0046872">
    <property type="term" value="F:metal ion binding"/>
    <property type="evidence" value="ECO:0007669"/>
    <property type="project" value="UniProtKB-KW"/>
</dbReference>
<evidence type="ECO:0000256" key="9">
    <source>
        <dbReference type="NCBIfam" id="TIGR03591"/>
    </source>
</evidence>
<dbReference type="PANTHER" id="PTHR11252:SF0">
    <property type="entry name" value="POLYRIBONUCLEOTIDE NUCLEOTIDYLTRANSFERASE 1, MITOCHONDRIAL"/>
    <property type="match status" value="1"/>
</dbReference>
<dbReference type="Gene3D" id="2.40.50.140">
    <property type="entry name" value="Nucleic acid-binding proteins"/>
    <property type="match status" value="1"/>
</dbReference>
<evidence type="ECO:0000256" key="10">
    <source>
        <dbReference type="PROSITE-ProRule" id="PRU00117"/>
    </source>
</evidence>
<dbReference type="Proteomes" id="UP000179266">
    <property type="component" value="Unassembled WGS sequence"/>
</dbReference>
<organism evidence="12 13">
    <name type="scientific">Candidatus Schekmanbacteria bacterium RBG_13_48_7</name>
    <dbReference type="NCBI Taxonomy" id="1817878"/>
    <lineage>
        <taxon>Bacteria</taxon>
        <taxon>Candidatus Schekmaniibacteriota</taxon>
    </lineage>
</organism>
<dbReference type="InterPro" id="IPR004088">
    <property type="entry name" value="KH_dom_type_1"/>
</dbReference>
<evidence type="ECO:0000259" key="11">
    <source>
        <dbReference type="PROSITE" id="PS50126"/>
    </source>
</evidence>
<evidence type="ECO:0000256" key="2">
    <source>
        <dbReference type="ARBA" id="ARBA00012416"/>
    </source>
</evidence>
<dbReference type="InterPro" id="IPR001247">
    <property type="entry name" value="ExoRNase_PH_dom1"/>
</dbReference>
<dbReference type="InterPro" id="IPR020568">
    <property type="entry name" value="Ribosomal_Su5_D2-typ_SF"/>
</dbReference>
<gene>
    <name evidence="12" type="ORF">A2161_18575</name>
</gene>
<evidence type="ECO:0000256" key="4">
    <source>
        <dbReference type="ARBA" id="ARBA00022679"/>
    </source>
</evidence>
<dbReference type="FunFam" id="3.30.1370.10:FF:000001">
    <property type="entry name" value="Polyribonucleotide nucleotidyltransferase"/>
    <property type="match status" value="1"/>
</dbReference>
<dbReference type="SUPFAM" id="SSF55666">
    <property type="entry name" value="Ribonuclease PH domain 2-like"/>
    <property type="match status" value="1"/>
</dbReference>
<dbReference type="SMART" id="SM00322">
    <property type="entry name" value="KH"/>
    <property type="match status" value="1"/>
</dbReference>
<dbReference type="EC" id="2.7.7.8" evidence="2 9"/>
<dbReference type="PANTHER" id="PTHR11252">
    <property type="entry name" value="POLYRIBONUCLEOTIDE NUCLEOTIDYLTRANSFERASE"/>
    <property type="match status" value="1"/>
</dbReference>
<proteinExistence type="inferred from homology"/>
<protein>
    <recommendedName>
        <fullName evidence="2 9">Polyribonucleotide nucleotidyltransferase</fullName>
        <ecNumber evidence="2 9">2.7.7.8</ecNumber>
    </recommendedName>
</protein>
<evidence type="ECO:0000256" key="6">
    <source>
        <dbReference type="ARBA" id="ARBA00022723"/>
    </source>
</evidence>
<sequence length="377" mass="41242">FDQNPEWKDDEVVVFYVKNEYENLIKKTVRDLALKKQVRIDGRNFDEIRNINIDVGFLPRTHGSSLFTRGETQSLAVLTLGTVSDEQRVDDVLGETSKSFMLHYNFPPFSVGEAKFMRAPGRREIGHGNLAERAIVPIIPQNSVFPYTIRIVSDILESNGSSSMATVCGATLSLMDAGVPIKAPVAGIAMGLVAEDGEFVVFSDIIGLEDHVGDMDFKVAGSKKGITAIQMDLKIAGISMDIIRKALKQAYEGRLHILGKMESALPEPRASLPEHAPRIIIVEVPKEKIGEVIGPGGKTIRGIIEQTGVEKIDISDEDGKVYILSNDAESAAHAEKIVRSLTEEAVIGKTYMGTVKRIEDYGAFIEILPGKDGLLHV</sequence>
<dbReference type="Gene3D" id="3.30.1370.10">
    <property type="entry name" value="K Homology domain, type 1"/>
    <property type="match status" value="1"/>
</dbReference>